<dbReference type="EMBL" id="JBHTMP010000024">
    <property type="protein sequence ID" value="MFD1322840.1"/>
    <property type="molecule type" value="Genomic_DNA"/>
</dbReference>
<organism evidence="2 3">
    <name type="scientific">Micromonospora sonneratiae</name>
    <dbReference type="NCBI Taxonomy" id="1184706"/>
    <lineage>
        <taxon>Bacteria</taxon>
        <taxon>Bacillati</taxon>
        <taxon>Actinomycetota</taxon>
        <taxon>Actinomycetes</taxon>
        <taxon>Micromonosporales</taxon>
        <taxon>Micromonosporaceae</taxon>
        <taxon>Micromonospora</taxon>
    </lineage>
</organism>
<keyword evidence="3" id="KW-1185">Reference proteome</keyword>
<keyword evidence="1" id="KW-0812">Transmembrane</keyword>
<reference evidence="3" key="1">
    <citation type="journal article" date="2019" name="Int. J. Syst. Evol. Microbiol.">
        <title>The Global Catalogue of Microorganisms (GCM) 10K type strain sequencing project: providing services to taxonomists for standard genome sequencing and annotation.</title>
        <authorList>
            <consortium name="The Broad Institute Genomics Platform"/>
            <consortium name="The Broad Institute Genome Sequencing Center for Infectious Disease"/>
            <person name="Wu L."/>
            <person name="Ma J."/>
        </authorList>
    </citation>
    <scope>NUCLEOTIDE SEQUENCE [LARGE SCALE GENOMIC DNA]</scope>
    <source>
        <strain evidence="3">JCM 31037</strain>
    </source>
</reference>
<feature type="transmembrane region" description="Helical" evidence="1">
    <location>
        <begin position="110"/>
        <end position="131"/>
    </location>
</feature>
<evidence type="ECO:0000313" key="2">
    <source>
        <dbReference type="EMBL" id="MFD1322840.1"/>
    </source>
</evidence>
<proteinExistence type="predicted"/>
<dbReference type="Proteomes" id="UP001597260">
    <property type="component" value="Unassembled WGS sequence"/>
</dbReference>
<evidence type="ECO:0000256" key="1">
    <source>
        <dbReference type="SAM" id="Phobius"/>
    </source>
</evidence>
<dbReference type="RefSeq" id="WP_377571986.1">
    <property type="nucleotide sequence ID" value="NZ_JBHTMP010000024.1"/>
</dbReference>
<keyword evidence="1" id="KW-0472">Membrane</keyword>
<name>A0ABW3YFE6_9ACTN</name>
<gene>
    <name evidence="2" type="ORF">ACFQ4H_17245</name>
</gene>
<feature type="transmembrane region" description="Helical" evidence="1">
    <location>
        <begin position="75"/>
        <end position="98"/>
    </location>
</feature>
<feature type="transmembrane region" description="Helical" evidence="1">
    <location>
        <begin position="42"/>
        <end position="63"/>
    </location>
</feature>
<keyword evidence="1" id="KW-1133">Transmembrane helix</keyword>
<comment type="caution">
    <text evidence="2">The sequence shown here is derived from an EMBL/GenBank/DDBJ whole genome shotgun (WGS) entry which is preliminary data.</text>
</comment>
<evidence type="ECO:0000313" key="3">
    <source>
        <dbReference type="Proteomes" id="UP001597260"/>
    </source>
</evidence>
<sequence length="137" mass="12867">MSIRHLLASTAATLLGGGEPAAPPAVDVSVAASVYTMSAGRLGAIVAAVLGLTGVAIGGLALARPASRIGIANGRGGATVALVAGLIGMVLGGLVVATSDSGIGTGNGRGGAYVALVVGLIGIVVGGLGLARSRRTS</sequence>
<dbReference type="InterPro" id="IPR045770">
    <property type="entry name" value="DUF6223"/>
</dbReference>
<accession>A0ABW3YFE6</accession>
<dbReference type="Pfam" id="PF19733">
    <property type="entry name" value="DUF6223"/>
    <property type="match status" value="1"/>
</dbReference>
<protein>
    <submittedName>
        <fullName evidence="2">DUF6223 family protein</fullName>
    </submittedName>
</protein>